<dbReference type="AlphaFoldDB" id="A0A4Z2G7X9"/>
<reference evidence="2 3" key="1">
    <citation type="submission" date="2019-03" db="EMBL/GenBank/DDBJ databases">
        <title>First draft genome of Liparis tanakae, snailfish: a comprehensive survey of snailfish specific genes.</title>
        <authorList>
            <person name="Kim W."/>
            <person name="Song I."/>
            <person name="Jeong J.-H."/>
            <person name="Kim D."/>
            <person name="Kim S."/>
            <person name="Ryu S."/>
            <person name="Song J.Y."/>
            <person name="Lee S.K."/>
        </authorList>
    </citation>
    <scope>NUCLEOTIDE SEQUENCE [LARGE SCALE GENOMIC DNA]</scope>
    <source>
        <tissue evidence="2">Muscle</tissue>
    </source>
</reference>
<evidence type="ECO:0000313" key="3">
    <source>
        <dbReference type="Proteomes" id="UP000314294"/>
    </source>
</evidence>
<evidence type="ECO:0000256" key="1">
    <source>
        <dbReference type="SAM" id="MobiDB-lite"/>
    </source>
</evidence>
<organism evidence="2 3">
    <name type="scientific">Liparis tanakae</name>
    <name type="common">Tanaka's snailfish</name>
    <dbReference type="NCBI Taxonomy" id="230148"/>
    <lineage>
        <taxon>Eukaryota</taxon>
        <taxon>Metazoa</taxon>
        <taxon>Chordata</taxon>
        <taxon>Craniata</taxon>
        <taxon>Vertebrata</taxon>
        <taxon>Euteleostomi</taxon>
        <taxon>Actinopterygii</taxon>
        <taxon>Neopterygii</taxon>
        <taxon>Teleostei</taxon>
        <taxon>Neoteleostei</taxon>
        <taxon>Acanthomorphata</taxon>
        <taxon>Eupercaria</taxon>
        <taxon>Perciformes</taxon>
        <taxon>Cottioidei</taxon>
        <taxon>Cottales</taxon>
        <taxon>Liparidae</taxon>
        <taxon>Liparis</taxon>
    </lineage>
</organism>
<feature type="compositionally biased region" description="Basic residues" evidence="1">
    <location>
        <begin position="54"/>
        <end position="64"/>
    </location>
</feature>
<comment type="caution">
    <text evidence="2">The sequence shown here is derived from an EMBL/GenBank/DDBJ whole genome shotgun (WGS) entry which is preliminary data.</text>
</comment>
<accession>A0A4Z2G7X9</accession>
<feature type="compositionally biased region" description="Basic residues" evidence="1">
    <location>
        <begin position="20"/>
        <end position="31"/>
    </location>
</feature>
<name>A0A4Z2G7X9_9TELE</name>
<dbReference type="EMBL" id="SRLO01000661">
    <property type="protein sequence ID" value="TNN49311.1"/>
    <property type="molecule type" value="Genomic_DNA"/>
</dbReference>
<proteinExistence type="predicted"/>
<feature type="region of interest" description="Disordered" evidence="1">
    <location>
        <begin position="1"/>
        <end position="80"/>
    </location>
</feature>
<feature type="compositionally biased region" description="Low complexity" evidence="1">
    <location>
        <begin position="1"/>
        <end position="11"/>
    </location>
</feature>
<protein>
    <submittedName>
        <fullName evidence="2">Uncharacterized protein</fullName>
    </submittedName>
</protein>
<gene>
    <name evidence="2" type="ORF">EYF80_040486</name>
</gene>
<keyword evidence="3" id="KW-1185">Reference proteome</keyword>
<feature type="region of interest" description="Disordered" evidence="1">
    <location>
        <begin position="124"/>
        <end position="165"/>
    </location>
</feature>
<feature type="region of interest" description="Disordered" evidence="1">
    <location>
        <begin position="180"/>
        <end position="201"/>
    </location>
</feature>
<feature type="compositionally biased region" description="Low complexity" evidence="1">
    <location>
        <begin position="32"/>
        <end position="41"/>
    </location>
</feature>
<dbReference type="Proteomes" id="UP000314294">
    <property type="component" value="Unassembled WGS sequence"/>
</dbReference>
<evidence type="ECO:0000313" key="2">
    <source>
        <dbReference type="EMBL" id="TNN49311.1"/>
    </source>
</evidence>
<sequence length="201" mass="21762">MGAGTGEWDTGGTTGLHVTRTPRRHGRRRRLPGATRCLRGSTRGGSTDGSKRFSLNRRRAAAHPPRRDRDRTPNENNPPRVCVCVPGGEGSGGRRDGRRFECCHFVKASAGCRCTLTPVAKTRRPGALKGSGSRIQARIKHRGGGNNSRRISGRQAGSSRTGRREADLVLGLGALLFSPPTSEIREESTSPWRVRGFQASN</sequence>